<reference evidence="2 3" key="1">
    <citation type="submission" date="2020-08" db="EMBL/GenBank/DDBJ databases">
        <title>Genomic Encyclopedia of Type Strains, Phase IV (KMG-IV): sequencing the most valuable type-strain genomes for metagenomic binning, comparative biology and taxonomic classification.</title>
        <authorList>
            <person name="Goeker M."/>
        </authorList>
    </citation>
    <scope>NUCLEOTIDE SEQUENCE [LARGE SCALE GENOMIC DNA]</scope>
    <source>
        <strain evidence="2 3">DSM 25622</strain>
    </source>
</reference>
<evidence type="ECO:0000313" key="2">
    <source>
        <dbReference type="EMBL" id="MBB5696353.1"/>
    </source>
</evidence>
<keyword evidence="1" id="KW-1133">Transmembrane helix</keyword>
<protein>
    <submittedName>
        <fullName evidence="2">Drug/metabolite transporter (DMT)-like permease</fullName>
    </submittedName>
</protein>
<organism evidence="2 3">
    <name type="scientific">Muricoccus pecuniae</name>
    <dbReference type="NCBI Taxonomy" id="693023"/>
    <lineage>
        <taxon>Bacteria</taxon>
        <taxon>Pseudomonadati</taxon>
        <taxon>Pseudomonadota</taxon>
        <taxon>Alphaproteobacteria</taxon>
        <taxon>Acetobacterales</taxon>
        <taxon>Roseomonadaceae</taxon>
        <taxon>Muricoccus</taxon>
    </lineage>
</organism>
<accession>A0A840YMP8</accession>
<dbReference type="AlphaFoldDB" id="A0A840YMP8"/>
<dbReference type="Proteomes" id="UP000580654">
    <property type="component" value="Unassembled WGS sequence"/>
</dbReference>
<comment type="caution">
    <text evidence="2">The sequence shown here is derived from an EMBL/GenBank/DDBJ whole genome shotgun (WGS) entry which is preliminary data.</text>
</comment>
<gene>
    <name evidence="2" type="ORF">FHS87_004424</name>
</gene>
<name>A0A840YMP8_9PROT</name>
<dbReference type="EMBL" id="JACIJD010000038">
    <property type="protein sequence ID" value="MBB5696353.1"/>
    <property type="molecule type" value="Genomic_DNA"/>
</dbReference>
<keyword evidence="3" id="KW-1185">Reference proteome</keyword>
<dbReference type="RefSeq" id="WP_184521573.1">
    <property type="nucleotide sequence ID" value="NZ_JACIJD010000038.1"/>
</dbReference>
<evidence type="ECO:0000256" key="1">
    <source>
        <dbReference type="SAM" id="Phobius"/>
    </source>
</evidence>
<evidence type="ECO:0000313" key="3">
    <source>
        <dbReference type="Proteomes" id="UP000580654"/>
    </source>
</evidence>
<feature type="transmembrane region" description="Helical" evidence="1">
    <location>
        <begin position="29"/>
        <end position="48"/>
    </location>
</feature>
<keyword evidence="1" id="KW-0812">Transmembrane</keyword>
<sequence length="72" mass="7743">MLLALALLWGGSFLFNAVALRDLPPLTLVWLRVALAAATLLVVLRCGFRRKSATVSDLMSASDSEMKSAIPI</sequence>
<proteinExistence type="predicted"/>
<keyword evidence="1" id="KW-0472">Membrane</keyword>